<dbReference type="InParanoid" id="A0A0C3FYU4"/>
<dbReference type="HOGENOM" id="CLU_2942603_0_0_1"/>
<keyword evidence="2" id="KW-1185">Reference proteome</keyword>
<accession>A0A0C3FYU4</accession>
<organism evidence="1 2">
    <name type="scientific">Piloderma croceum (strain F 1598)</name>
    <dbReference type="NCBI Taxonomy" id="765440"/>
    <lineage>
        <taxon>Eukaryota</taxon>
        <taxon>Fungi</taxon>
        <taxon>Dikarya</taxon>
        <taxon>Basidiomycota</taxon>
        <taxon>Agaricomycotina</taxon>
        <taxon>Agaricomycetes</taxon>
        <taxon>Agaricomycetidae</taxon>
        <taxon>Atheliales</taxon>
        <taxon>Atheliaceae</taxon>
        <taxon>Piloderma</taxon>
    </lineage>
</organism>
<evidence type="ECO:0000313" key="2">
    <source>
        <dbReference type="Proteomes" id="UP000054166"/>
    </source>
</evidence>
<dbReference type="EMBL" id="KN832991">
    <property type="protein sequence ID" value="KIM83456.1"/>
    <property type="molecule type" value="Genomic_DNA"/>
</dbReference>
<reference evidence="2" key="2">
    <citation type="submission" date="2015-01" db="EMBL/GenBank/DDBJ databases">
        <title>Evolutionary Origins and Diversification of the Mycorrhizal Mutualists.</title>
        <authorList>
            <consortium name="DOE Joint Genome Institute"/>
            <consortium name="Mycorrhizal Genomics Consortium"/>
            <person name="Kohler A."/>
            <person name="Kuo A."/>
            <person name="Nagy L.G."/>
            <person name="Floudas D."/>
            <person name="Copeland A."/>
            <person name="Barry K.W."/>
            <person name="Cichocki N."/>
            <person name="Veneault-Fourrey C."/>
            <person name="LaButti K."/>
            <person name="Lindquist E.A."/>
            <person name="Lipzen A."/>
            <person name="Lundell T."/>
            <person name="Morin E."/>
            <person name="Murat C."/>
            <person name="Riley R."/>
            <person name="Ohm R."/>
            <person name="Sun H."/>
            <person name="Tunlid A."/>
            <person name="Henrissat B."/>
            <person name="Grigoriev I.V."/>
            <person name="Hibbett D.S."/>
            <person name="Martin F."/>
        </authorList>
    </citation>
    <scope>NUCLEOTIDE SEQUENCE [LARGE SCALE GENOMIC DNA]</scope>
    <source>
        <strain evidence="2">F 1598</strain>
    </source>
</reference>
<gene>
    <name evidence="1" type="ORF">PILCRDRAFT_819701</name>
</gene>
<sequence>MIITRIFALNKSQQTTFVANRSITYLILSKEADGCGLLAISYIKWSCTTARVFVTICTRV</sequence>
<protein>
    <submittedName>
        <fullName evidence="1">Uncharacterized protein</fullName>
    </submittedName>
</protein>
<reference evidence="1 2" key="1">
    <citation type="submission" date="2014-04" db="EMBL/GenBank/DDBJ databases">
        <authorList>
            <consortium name="DOE Joint Genome Institute"/>
            <person name="Kuo A."/>
            <person name="Tarkka M."/>
            <person name="Buscot F."/>
            <person name="Kohler A."/>
            <person name="Nagy L.G."/>
            <person name="Floudas D."/>
            <person name="Copeland A."/>
            <person name="Barry K.W."/>
            <person name="Cichocki N."/>
            <person name="Veneault-Fourrey C."/>
            <person name="LaButti K."/>
            <person name="Lindquist E.A."/>
            <person name="Lipzen A."/>
            <person name="Lundell T."/>
            <person name="Morin E."/>
            <person name="Murat C."/>
            <person name="Sun H."/>
            <person name="Tunlid A."/>
            <person name="Henrissat B."/>
            <person name="Grigoriev I.V."/>
            <person name="Hibbett D.S."/>
            <person name="Martin F."/>
            <person name="Nordberg H.P."/>
            <person name="Cantor M.N."/>
            <person name="Hua S.X."/>
        </authorList>
    </citation>
    <scope>NUCLEOTIDE SEQUENCE [LARGE SCALE GENOMIC DNA]</scope>
    <source>
        <strain evidence="1 2">F 1598</strain>
    </source>
</reference>
<dbReference type="Proteomes" id="UP000054166">
    <property type="component" value="Unassembled WGS sequence"/>
</dbReference>
<evidence type="ECO:0000313" key="1">
    <source>
        <dbReference type="EMBL" id="KIM83456.1"/>
    </source>
</evidence>
<name>A0A0C3FYU4_PILCF</name>
<proteinExistence type="predicted"/>
<dbReference type="AlphaFoldDB" id="A0A0C3FYU4"/>